<proteinExistence type="inferred from homology"/>
<dbReference type="GO" id="GO:0051082">
    <property type="term" value="F:unfolded protein binding"/>
    <property type="evidence" value="ECO:0007669"/>
    <property type="project" value="TreeGrafter"/>
</dbReference>
<evidence type="ECO:0008006" key="20">
    <source>
        <dbReference type="Google" id="ProtNLM"/>
    </source>
</evidence>
<evidence type="ECO:0000256" key="10">
    <source>
        <dbReference type="ARBA" id="ARBA00045874"/>
    </source>
</evidence>
<dbReference type="GO" id="GO:0005788">
    <property type="term" value="C:endoplasmic reticulum lumen"/>
    <property type="evidence" value="ECO:0007669"/>
    <property type="project" value="UniProtKB-SubCell"/>
</dbReference>
<dbReference type="EMBL" id="OU899035">
    <property type="protein sequence ID" value="CAH1721048.1"/>
    <property type="molecule type" value="Genomic_DNA"/>
</dbReference>
<dbReference type="InterPro" id="IPR029044">
    <property type="entry name" value="Nucleotide-diphossugar_trans"/>
</dbReference>
<dbReference type="InterPro" id="IPR040692">
    <property type="entry name" value="UGGT_TRXL_3"/>
</dbReference>
<protein>
    <recommendedName>
        <fullName evidence="20">UDP-glucose:glycoprotein glucosyltransferase</fullName>
    </recommendedName>
</protein>
<keyword evidence="7" id="KW-0732">Signal</keyword>
<reference evidence="18" key="1">
    <citation type="submission" date="2022-02" db="EMBL/GenBank/DDBJ databases">
        <authorList>
            <person name="King R."/>
        </authorList>
    </citation>
    <scope>NUCLEOTIDE SEQUENCE</scope>
</reference>
<dbReference type="Gene3D" id="3.90.550.10">
    <property type="entry name" value="Spore Coat Polysaccharide Biosynthesis Protein SpsA, Chain A"/>
    <property type="match status" value="1"/>
</dbReference>
<reference evidence="18" key="2">
    <citation type="submission" date="2022-10" db="EMBL/GenBank/DDBJ databases">
        <authorList>
            <consortium name="ENA_rothamsted_submissions"/>
            <consortium name="culmorum"/>
            <person name="King R."/>
        </authorList>
    </citation>
    <scope>NUCLEOTIDE SEQUENCE</scope>
</reference>
<dbReference type="Pfam" id="PF18400">
    <property type="entry name" value="Thioredoxin_12"/>
    <property type="match status" value="1"/>
</dbReference>
<keyword evidence="12" id="KW-0472">Membrane</keyword>
<evidence type="ECO:0000313" key="19">
    <source>
        <dbReference type="Proteomes" id="UP001154329"/>
    </source>
</evidence>
<evidence type="ECO:0000313" key="18">
    <source>
        <dbReference type="EMBL" id="CAH1721048.1"/>
    </source>
</evidence>
<dbReference type="PANTHER" id="PTHR11226">
    <property type="entry name" value="UDP-GLUCOSE GLYCOPROTEIN:GLUCOSYLTRANSFERASE"/>
    <property type="match status" value="1"/>
</dbReference>
<evidence type="ECO:0000256" key="9">
    <source>
        <dbReference type="ARBA" id="ARBA00023180"/>
    </source>
</evidence>
<evidence type="ECO:0000256" key="4">
    <source>
        <dbReference type="ARBA" id="ARBA00006351"/>
    </source>
</evidence>
<feature type="domain" description="Glucosyltransferase 24 catalytic" evidence="17">
    <location>
        <begin position="1243"/>
        <end position="1510"/>
    </location>
</feature>
<dbReference type="InterPro" id="IPR040497">
    <property type="entry name" value="Glyco_transf_24"/>
</dbReference>
<comment type="catalytic activity">
    <reaction evidence="11">
        <text>N(4)-(alpha-D-Man-(1-&gt;2)-alpha-D-Man-(1-&gt;2)-alpha-D-Man-(1-&gt;3)-[alpha-D-Man-(1-&gt;2)-alpha-D-Man-(1-&gt;3)-[alpha-D-Man-(1-&gt;2)-alpha-D-Man-(1-&gt;6)]-alpha-D-Man-(1-&gt;6)]-beta-D-Man-(1-&gt;4)-beta-D-GlcNAc-(1-&gt;4)-beta-D-GlcNAc)-L-asparaginyl-[protein] (N-glucan mannose isomer 9A1,2,3B1,2,3) + UDP-alpha-D-glucose = N(4)-(alpha-D-Glc-(1-&gt;3)-alpha-D-Man-(1-&gt;2)-alpha-D-Man-(1-&gt;2)-alpha-D-Man-(1-&gt;3)-[alpha-D-Man-(1-&gt;2)-alpha-D-Man-(1-&gt;3)-[alpha-D-Man-(1-&gt;2)-alpha-D-Man-(1-&gt;6)]-alpha-D-Man-(1-&gt;6)]-beta-D-Man-(1-&gt;4)-beta-D-GlcNAc-(1-&gt;4)-beta-D-GlcNAc)-L-asparaginyl-[protein] + UDP + H(+)</text>
        <dbReference type="Rhea" id="RHEA:61304"/>
        <dbReference type="Rhea" id="RHEA-COMP:14356"/>
        <dbReference type="Rhea" id="RHEA-COMP:14357"/>
        <dbReference type="ChEBI" id="CHEBI:15378"/>
        <dbReference type="ChEBI" id="CHEBI:58223"/>
        <dbReference type="ChEBI" id="CHEBI:58885"/>
        <dbReference type="ChEBI" id="CHEBI:59080"/>
        <dbReference type="ChEBI" id="CHEBI:139493"/>
    </reaction>
</comment>
<dbReference type="Pfam" id="PF18403">
    <property type="entry name" value="Thioredoxin_15"/>
    <property type="match status" value="1"/>
</dbReference>
<dbReference type="InterPro" id="IPR040693">
    <property type="entry name" value="UGGT_TRXL_1"/>
</dbReference>
<comment type="subcellular location">
    <subcellularLocation>
        <location evidence="2">Endoplasmic reticulum lumen</location>
    </subcellularLocation>
</comment>
<comment type="similarity">
    <text evidence="4">Belongs to the glycosyltransferase 8 family.</text>
</comment>
<evidence type="ECO:0000256" key="5">
    <source>
        <dbReference type="ARBA" id="ARBA00022676"/>
    </source>
</evidence>
<keyword evidence="6" id="KW-0808">Transferase</keyword>
<comment type="pathway">
    <text evidence="3">Protein modification; protein glycosylation.</text>
</comment>
<evidence type="ECO:0000256" key="1">
    <source>
        <dbReference type="ARBA" id="ARBA00001913"/>
    </source>
</evidence>
<dbReference type="Pfam" id="PF18404">
    <property type="entry name" value="Glyco_transf_24"/>
    <property type="match status" value="1"/>
</dbReference>
<evidence type="ECO:0000256" key="6">
    <source>
        <dbReference type="ARBA" id="ARBA00022679"/>
    </source>
</evidence>
<evidence type="ECO:0000256" key="8">
    <source>
        <dbReference type="ARBA" id="ARBA00022824"/>
    </source>
</evidence>
<keyword evidence="9" id="KW-0325">Glycoprotein</keyword>
<name>A0A9P0NHN0_APHGO</name>
<evidence type="ECO:0000259" key="15">
    <source>
        <dbReference type="Pfam" id="PF18402"/>
    </source>
</evidence>
<evidence type="ECO:0000259" key="17">
    <source>
        <dbReference type="Pfam" id="PF18404"/>
    </source>
</evidence>
<comment type="cofactor">
    <cofactor evidence="1">
        <name>Ca(2+)</name>
        <dbReference type="ChEBI" id="CHEBI:29108"/>
    </cofactor>
</comment>
<dbReference type="PANTHER" id="PTHR11226:SF0">
    <property type="entry name" value="UDP-GLUCOSE:GLYCOPROTEIN GLUCOSYLTRANSFERASE"/>
    <property type="match status" value="1"/>
</dbReference>
<feature type="domain" description="UGGT thioredoxin-like" evidence="13">
    <location>
        <begin position="86"/>
        <end position="267"/>
    </location>
</feature>
<evidence type="ECO:0000256" key="2">
    <source>
        <dbReference type="ARBA" id="ARBA00004319"/>
    </source>
</evidence>
<sequence length="1550" mass="177414">MANFNENDRYDSLEYDHRKKNHSVRQNRKRYKRKYPDFKTNDTSNFYFIVGLICFILLFTHESENKNSKKGKYVTTMIDTKWSMVPLVLEMAEYMAEENSYSLWSFVDSISQLNPALSQLDNDQIKYKIALSKAELLLSNSKLRLLKFSLSMHTYSPRIEMYAQMAADRGIQCSTTVEIDGELVCSIEELKKVLQRISAEGSKHLCETYHIDHHHPSSKNKSNIAILYGELGTAEFASYHTVLKQYAQEGSIDYVLRHFVKEKSEQKVRLSGYGVELHMKSTEYKAEDDSVVKDKNDMNRNEVEEDTSEIEGFDFKRLVELYPDKKLDLLKFRNHLSESSSELAPLKAWQFQELSLQAAQRIMSGPPQDAIQTFIHIAQNFPTQARSLANVKVSKELRDEVSKNQDSFSMGLNLQPTDTVLLLNGMYFDIDITDMPTILDSVTQELSIMEGLYSIGITDKKAISSMLALDFGSVKGKSYAVDIRDSAIQWVNDLETDAIYKRWPSSVDDLLRPTFPGMLRSIRRNLYNLIIVCNPASKSSWPLLKLTDSFLNHQSPLRVGIVFNVSPKPAIGLNDASVALLNAYNYIVEQTSRPLTAFNFITHIYTSISEDRDVIVNDVLSEFRKQYPKASIEEIFGEDSDYDTARILAKEYVAKTGFRKLPQVLLNGVPLQEKSLVEEDFEEAVLVELVTQTQTLQKAVYKRELTDADNVVDWLMTQPNVMPRLNSRVLNTDSNKNLQLSDKHEFVLKSMNYITFAKKSSINPITHWIVGDFSKQSTFKLIKNTFEHLKSDSESRIGVIPNPSSDDEHIIKINKIVFEAFKQEDKLNVLVKHLSQAIKVDKNHIEVINSLPEEIHFDVSKIDIQLYSNFAIEALNFESGQCGVITNGRILGPFDEDEDFLTDDFALLEQHTLKGSVNKIINILKESDVLDITSDMIMKASALISSRSQTKNRHSIPDVSTKHSVIKLSANNEDEPVFEINVIVDPVSRGAQKVGSIISVLSRVLNANINIYLNCVDKNSDMPVKSFYRFVLEPEVIFDKSGHLSPDPIAKFSNMPTSPLLTQILHVPDNWLVESIESPYDLDNIRLEDVEMGVYSRYELEYLLLEGHCYDSVNMNPPRGLQMTLGTKSNPVVVDTIVMANLGYFQMKANPGAWMLRLRQGPSADIYDIISHEGSDRSLNSMDIKVMISSFRSHIIKVKVAKKPGKQSLNVLGDDDNENKGLWNSITSSFSSGSPDKSTDETINIFSVASGHLYERFLRIMMLSVLKHTKSPVKFWFLKNYLSPTVKNFLPIMAQEYKFQYELVEYKWPRWLHQQTEKQRTIWGYKILFLDVLFPLDVKKIIFVDADQVVRADMKELVDLDLGGAPYAYTPFCESRKEMDGFRFWKQGYWKTHLQGRRYHISALYVVDLKRFRKVAAGDRLRGQYQALSQDPNSLSNLDQDLPNNMIHQVSIKSLPQEWLWCETWCDDASKKSAKTIDLCNNPLTKEAKLTAAMRIVSEWKDYDNEIKKLQIKQSKHEDEVFNVETQSKGNCCLQFYEDSTEMCTTICLK</sequence>
<feature type="domain" description="UGGT thioredoxin-like" evidence="15">
    <location>
        <begin position="481"/>
        <end position="729"/>
    </location>
</feature>
<dbReference type="Pfam" id="PF06427">
    <property type="entry name" value="UDP-g_GGTase"/>
    <property type="match status" value="1"/>
</dbReference>
<dbReference type="FunFam" id="3.90.550.10:FF:000004">
    <property type="entry name" value="UDP-glucose glycoprotein glucosyltransferase 1"/>
    <property type="match status" value="1"/>
</dbReference>
<dbReference type="GO" id="GO:0018279">
    <property type="term" value="P:protein N-linked glycosylation via asparagine"/>
    <property type="evidence" value="ECO:0007669"/>
    <property type="project" value="TreeGrafter"/>
</dbReference>
<dbReference type="Pfam" id="PF18401">
    <property type="entry name" value="Thioredoxin_13"/>
    <property type="match status" value="1"/>
</dbReference>
<keyword evidence="12" id="KW-0812">Transmembrane</keyword>
<dbReference type="GO" id="GO:0036503">
    <property type="term" value="P:ERAD pathway"/>
    <property type="evidence" value="ECO:0007669"/>
    <property type="project" value="TreeGrafter"/>
</dbReference>
<dbReference type="InterPro" id="IPR040525">
    <property type="entry name" value="UGGT_TRXL_4"/>
</dbReference>
<feature type="domain" description="UGGT thioredoxin-like" evidence="14">
    <location>
        <begin position="340"/>
        <end position="466"/>
    </location>
</feature>
<keyword evidence="8" id="KW-0256">Endoplasmic reticulum</keyword>
<dbReference type="Pfam" id="PF18402">
    <property type="entry name" value="Thioredoxin_14"/>
    <property type="match status" value="1"/>
</dbReference>
<dbReference type="Proteomes" id="UP001154329">
    <property type="component" value="Chromosome 2"/>
</dbReference>
<evidence type="ECO:0000256" key="11">
    <source>
        <dbReference type="ARBA" id="ARBA00048456"/>
    </source>
</evidence>
<dbReference type="InterPro" id="IPR040694">
    <property type="entry name" value="UGGT_TRXL_2"/>
</dbReference>
<keyword evidence="5" id="KW-0328">Glycosyltransferase</keyword>
<gene>
    <name evidence="18" type="ORF">APHIGO_LOCUS4232</name>
</gene>
<organism evidence="18 19">
    <name type="scientific">Aphis gossypii</name>
    <name type="common">Cotton aphid</name>
    <dbReference type="NCBI Taxonomy" id="80765"/>
    <lineage>
        <taxon>Eukaryota</taxon>
        <taxon>Metazoa</taxon>
        <taxon>Ecdysozoa</taxon>
        <taxon>Arthropoda</taxon>
        <taxon>Hexapoda</taxon>
        <taxon>Insecta</taxon>
        <taxon>Pterygota</taxon>
        <taxon>Neoptera</taxon>
        <taxon>Paraneoptera</taxon>
        <taxon>Hemiptera</taxon>
        <taxon>Sternorrhyncha</taxon>
        <taxon>Aphidomorpha</taxon>
        <taxon>Aphidoidea</taxon>
        <taxon>Aphididae</taxon>
        <taxon>Aphidini</taxon>
        <taxon>Aphis</taxon>
        <taxon>Aphis</taxon>
    </lineage>
</organism>
<keyword evidence="19" id="KW-1185">Reference proteome</keyword>
<dbReference type="GO" id="GO:0003980">
    <property type="term" value="F:UDP-glucose:glycoprotein glucosyltransferase activity"/>
    <property type="evidence" value="ECO:0007669"/>
    <property type="project" value="InterPro"/>
</dbReference>
<accession>A0A9P0NHN0</accession>
<evidence type="ECO:0000256" key="3">
    <source>
        <dbReference type="ARBA" id="ARBA00004922"/>
    </source>
</evidence>
<evidence type="ECO:0000256" key="12">
    <source>
        <dbReference type="SAM" id="Phobius"/>
    </source>
</evidence>
<comment type="function">
    <text evidence="10">Recognizes glycoproteins with minor folding defects. Reglucosylates single N-glycans near the misfolded part of the protein, thus providing quality control for protein folding in the endoplasmic reticulum. Reglucosylated proteins are recognized by calreticulin for recycling to the endoplasmic reticulum and refolding or degradation.</text>
</comment>
<feature type="transmembrane region" description="Helical" evidence="12">
    <location>
        <begin position="43"/>
        <end position="60"/>
    </location>
</feature>
<dbReference type="SUPFAM" id="SSF53448">
    <property type="entry name" value="Nucleotide-diphospho-sugar transferases"/>
    <property type="match status" value="1"/>
</dbReference>
<evidence type="ECO:0000256" key="7">
    <source>
        <dbReference type="ARBA" id="ARBA00022729"/>
    </source>
</evidence>
<evidence type="ECO:0000259" key="14">
    <source>
        <dbReference type="Pfam" id="PF18401"/>
    </source>
</evidence>
<evidence type="ECO:0000259" key="13">
    <source>
        <dbReference type="Pfam" id="PF18400"/>
    </source>
</evidence>
<dbReference type="CDD" id="cd06432">
    <property type="entry name" value="GT8_HUGT1_C_like"/>
    <property type="match status" value="1"/>
</dbReference>
<evidence type="ECO:0000259" key="16">
    <source>
        <dbReference type="Pfam" id="PF18403"/>
    </source>
</evidence>
<keyword evidence="12" id="KW-1133">Transmembrane helix</keyword>
<feature type="domain" description="UDP-glucose:glycoprotein glucosyltransferase thioredoxin-like" evidence="16">
    <location>
        <begin position="739"/>
        <end position="945"/>
    </location>
</feature>
<dbReference type="InterPro" id="IPR009448">
    <property type="entry name" value="UDP-g_GGtrans"/>
</dbReference>